<reference evidence="1" key="1">
    <citation type="journal article" date="2022" name="bioRxiv">
        <title>Sequencing and chromosome-scale assembly of the giantPleurodeles waltlgenome.</title>
        <authorList>
            <person name="Brown T."/>
            <person name="Elewa A."/>
            <person name="Iarovenko S."/>
            <person name="Subramanian E."/>
            <person name="Araus A.J."/>
            <person name="Petzold A."/>
            <person name="Susuki M."/>
            <person name="Suzuki K.-i.T."/>
            <person name="Hayashi T."/>
            <person name="Toyoda A."/>
            <person name="Oliveira C."/>
            <person name="Osipova E."/>
            <person name="Leigh N.D."/>
            <person name="Simon A."/>
            <person name="Yun M.H."/>
        </authorList>
    </citation>
    <scope>NUCLEOTIDE SEQUENCE</scope>
    <source>
        <strain evidence="1">20211129_DDA</strain>
        <tissue evidence="1">Liver</tissue>
    </source>
</reference>
<dbReference type="Proteomes" id="UP001066276">
    <property type="component" value="Chromosome 3_2"/>
</dbReference>
<protein>
    <recommendedName>
        <fullName evidence="3">Endonuclease/exonuclease/phosphatase domain-containing protein</fullName>
    </recommendedName>
</protein>
<organism evidence="1 2">
    <name type="scientific">Pleurodeles waltl</name>
    <name type="common">Iberian ribbed newt</name>
    <dbReference type="NCBI Taxonomy" id="8319"/>
    <lineage>
        <taxon>Eukaryota</taxon>
        <taxon>Metazoa</taxon>
        <taxon>Chordata</taxon>
        <taxon>Craniata</taxon>
        <taxon>Vertebrata</taxon>
        <taxon>Euteleostomi</taxon>
        <taxon>Amphibia</taxon>
        <taxon>Batrachia</taxon>
        <taxon>Caudata</taxon>
        <taxon>Salamandroidea</taxon>
        <taxon>Salamandridae</taxon>
        <taxon>Pleurodelinae</taxon>
        <taxon>Pleurodeles</taxon>
    </lineage>
</organism>
<gene>
    <name evidence="1" type="ORF">NDU88_000574</name>
</gene>
<comment type="caution">
    <text evidence="1">The sequence shown here is derived from an EMBL/GenBank/DDBJ whole genome shotgun (WGS) entry which is preliminary data.</text>
</comment>
<dbReference type="SUPFAM" id="SSF56219">
    <property type="entry name" value="DNase I-like"/>
    <property type="match status" value="1"/>
</dbReference>
<evidence type="ECO:0008006" key="3">
    <source>
        <dbReference type="Google" id="ProtNLM"/>
    </source>
</evidence>
<accession>A0AAV7TGQ3</accession>
<sequence length="118" mass="13488">MYVYTVLHATTEQLGFSKNDLQAVKLIFRDNQQTPHVIFNVYAHPQKHLKTLLFEKLLNKAEEIRCAQPTLDILVTGDFNAHLIHTPEPDEQLAAENAPWSVLPQLPSIWKRSDAMGK</sequence>
<proteinExistence type="predicted"/>
<name>A0AAV7TGQ3_PLEWA</name>
<dbReference type="AlphaFoldDB" id="A0AAV7TGQ3"/>
<evidence type="ECO:0000313" key="2">
    <source>
        <dbReference type="Proteomes" id="UP001066276"/>
    </source>
</evidence>
<dbReference type="InterPro" id="IPR036691">
    <property type="entry name" value="Endo/exonu/phosph_ase_sf"/>
</dbReference>
<dbReference type="Gene3D" id="3.60.10.10">
    <property type="entry name" value="Endonuclease/exonuclease/phosphatase"/>
    <property type="match status" value="1"/>
</dbReference>
<dbReference type="EMBL" id="JANPWB010000006">
    <property type="protein sequence ID" value="KAJ1175286.1"/>
    <property type="molecule type" value="Genomic_DNA"/>
</dbReference>
<keyword evidence="2" id="KW-1185">Reference proteome</keyword>
<evidence type="ECO:0000313" key="1">
    <source>
        <dbReference type="EMBL" id="KAJ1175286.1"/>
    </source>
</evidence>